<dbReference type="InterPro" id="IPR000560">
    <property type="entry name" value="His_Pase_clade-2"/>
</dbReference>
<dbReference type="SUPFAM" id="SSF53254">
    <property type="entry name" value="Phosphoglycerate mutase-like"/>
    <property type="match status" value="1"/>
</dbReference>
<name>A0A443RWX9_9ACAR</name>
<comment type="caution">
    <text evidence="8">The sequence shown here is derived from an EMBL/GenBank/DDBJ whole genome shotgun (WGS) entry which is preliminary data.</text>
</comment>
<dbReference type="PANTHER" id="PTHR11567:SF211">
    <property type="entry name" value="PROSTATIC ACID PHOSPHATASE"/>
    <property type="match status" value="1"/>
</dbReference>
<dbReference type="Proteomes" id="UP000288716">
    <property type="component" value="Unassembled WGS sequence"/>
</dbReference>
<dbReference type="VEuPathDB" id="VectorBase:LDEU012173"/>
<keyword evidence="7" id="KW-0325">Glycoprotein</keyword>
<dbReference type="AlphaFoldDB" id="A0A443RWX9"/>
<keyword evidence="9" id="KW-1185">Reference proteome</keyword>
<comment type="similarity">
    <text evidence="2">Belongs to the histidine acid phosphatase family.</text>
</comment>
<dbReference type="PANTHER" id="PTHR11567">
    <property type="entry name" value="ACID PHOSPHATASE-RELATED"/>
    <property type="match status" value="1"/>
</dbReference>
<evidence type="ECO:0000256" key="4">
    <source>
        <dbReference type="ARBA" id="ARBA00022729"/>
    </source>
</evidence>
<evidence type="ECO:0000256" key="6">
    <source>
        <dbReference type="ARBA" id="ARBA00023157"/>
    </source>
</evidence>
<keyword evidence="6" id="KW-1015">Disulfide bond</keyword>
<gene>
    <name evidence="8" type="ORF">B4U80_14357</name>
</gene>
<dbReference type="InterPro" id="IPR050645">
    <property type="entry name" value="Histidine_acid_phosphatase"/>
</dbReference>
<accession>A0A443RWX9</accession>
<evidence type="ECO:0000256" key="7">
    <source>
        <dbReference type="ARBA" id="ARBA00023180"/>
    </source>
</evidence>
<evidence type="ECO:0000256" key="5">
    <source>
        <dbReference type="ARBA" id="ARBA00022801"/>
    </source>
</evidence>
<dbReference type="Pfam" id="PF00328">
    <property type="entry name" value="His_Phos_2"/>
    <property type="match status" value="1"/>
</dbReference>
<organism evidence="8 9">
    <name type="scientific">Leptotrombidium deliense</name>
    <dbReference type="NCBI Taxonomy" id="299467"/>
    <lineage>
        <taxon>Eukaryota</taxon>
        <taxon>Metazoa</taxon>
        <taxon>Ecdysozoa</taxon>
        <taxon>Arthropoda</taxon>
        <taxon>Chelicerata</taxon>
        <taxon>Arachnida</taxon>
        <taxon>Acari</taxon>
        <taxon>Acariformes</taxon>
        <taxon>Trombidiformes</taxon>
        <taxon>Prostigmata</taxon>
        <taxon>Anystina</taxon>
        <taxon>Parasitengona</taxon>
        <taxon>Trombiculoidea</taxon>
        <taxon>Trombiculidae</taxon>
        <taxon>Leptotrombidium</taxon>
    </lineage>
</organism>
<dbReference type="STRING" id="299467.A0A443RWX9"/>
<dbReference type="InterPro" id="IPR029033">
    <property type="entry name" value="His_PPase_superfam"/>
</dbReference>
<evidence type="ECO:0000256" key="3">
    <source>
        <dbReference type="ARBA" id="ARBA00012646"/>
    </source>
</evidence>
<proteinExistence type="inferred from homology"/>
<dbReference type="Gene3D" id="3.40.50.1240">
    <property type="entry name" value="Phosphoglycerate mutase-like"/>
    <property type="match status" value="1"/>
</dbReference>
<evidence type="ECO:0000313" key="9">
    <source>
        <dbReference type="Proteomes" id="UP000288716"/>
    </source>
</evidence>
<protein>
    <recommendedName>
        <fullName evidence="3">acid phosphatase</fullName>
        <ecNumber evidence="3">3.1.3.2</ecNumber>
    </recommendedName>
</protein>
<evidence type="ECO:0000256" key="2">
    <source>
        <dbReference type="ARBA" id="ARBA00005375"/>
    </source>
</evidence>
<dbReference type="EC" id="3.1.3.2" evidence="3"/>
<dbReference type="GO" id="GO:0003993">
    <property type="term" value="F:acid phosphatase activity"/>
    <property type="evidence" value="ECO:0007669"/>
    <property type="project" value="UniProtKB-EC"/>
</dbReference>
<keyword evidence="5" id="KW-0378">Hydrolase</keyword>
<keyword evidence="4" id="KW-0732">Signal</keyword>
<reference evidence="8 9" key="1">
    <citation type="journal article" date="2018" name="Gigascience">
        <title>Genomes of trombidid mites reveal novel predicted allergens and laterally-transferred genes associated with secondary metabolism.</title>
        <authorList>
            <person name="Dong X."/>
            <person name="Chaisiri K."/>
            <person name="Xia D."/>
            <person name="Armstrong S.D."/>
            <person name="Fang Y."/>
            <person name="Donnelly M.J."/>
            <person name="Kadowaki T."/>
            <person name="McGarry J.W."/>
            <person name="Darby A.C."/>
            <person name="Makepeace B.L."/>
        </authorList>
    </citation>
    <scope>NUCLEOTIDE SEQUENCE [LARGE SCALE GENOMIC DNA]</scope>
    <source>
        <strain evidence="8">UoL-UT</strain>
    </source>
</reference>
<dbReference type="EMBL" id="NCKV01022104">
    <property type="protein sequence ID" value="RWS19867.1"/>
    <property type="molecule type" value="Genomic_DNA"/>
</dbReference>
<sequence length="224" mass="26566">MLSSVSNCSTFEAEYRRVLNLTETVNWLSNYQSLISYLSDQCGRCARSLRSLYLLGENIVDIKNENLQLPSWLNSTQLKQLEELYNVIFDYLFRTELEQRLRAGMFLNELRKQMFLIKKCKKFYPVRIYSTNDDIIVATLTALGVYDQIPPWFGATVMFEFRCSRNKRNKFIRIYYLNDTYSENPIRLDISRCGNGRFCSFEKFAGLIRKFIPNNWRKECGFED</sequence>
<comment type="catalytic activity">
    <reaction evidence="1">
        <text>a phosphate monoester + H2O = an alcohol + phosphate</text>
        <dbReference type="Rhea" id="RHEA:15017"/>
        <dbReference type="ChEBI" id="CHEBI:15377"/>
        <dbReference type="ChEBI" id="CHEBI:30879"/>
        <dbReference type="ChEBI" id="CHEBI:43474"/>
        <dbReference type="ChEBI" id="CHEBI:67140"/>
        <dbReference type="EC" id="3.1.3.2"/>
    </reaction>
</comment>
<dbReference type="OrthoDB" id="6418769at2759"/>
<evidence type="ECO:0000256" key="1">
    <source>
        <dbReference type="ARBA" id="ARBA00000032"/>
    </source>
</evidence>
<evidence type="ECO:0000313" key="8">
    <source>
        <dbReference type="EMBL" id="RWS19867.1"/>
    </source>
</evidence>